<evidence type="ECO:0000259" key="2">
    <source>
        <dbReference type="Pfam" id="PF12804"/>
    </source>
</evidence>
<dbReference type="CDD" id="cd04182">
    <property type="entry name" value="GT_2_like_f"/>
    <property type="match status" value="1"/>
</dbReference>
<dbReference type="PANTHER" id="PTHR43777">
    <property type="entry name" value="MOLYBDENUM COFACTOR CYTIDYLYLTRANSFERASE"/>
    <property type="match status" value="1"/>
</dbReference>
<dbReference type="SUPFAM" id="SSF53448">
    <property type="entry name" value="Nucleotide-diphospho-sugar transferases"/>
    <property type="match status" value="1"/>
</dbReference>
<dbReference type="Gene3D" id="3.40.980.10">
    <property type="entry name" value="MoaB/Mog-like domain"/>
    <property type="match status" value="1"/>
</dbReference>
<evidence type="ECO:0000313" key="3">
    <source>
        <dbReference type="EMBL" id="MDM5147772.1"/>
    </source>
</evidence>
<dbReference type="Proteomes" id="UP001168167">
    <property type="component" value="Unassembled WGS sequence"/>
</dbReference>
<evidence type="ECO:0000313" key="4">
    <source>
        <dbReference type="Proteomes" id="UP001168167"/>
    </source>
</evidence>
<dbReference type="Gene3D" id="3.90.550.10">
    <property type="entry name" value="Spore Coat Polysaccharide Biosynthesis Protein SpsA, Chain A"/>
    <property type="match status" value="1"/>
</dbReference>
<dbReference type="CDD" id="cd03522">
    <property type="entry name" value="MoeA_like"/>
    <property type="match status" value="1"/>
</dbReference>
<feature type="domain" description="MobA-like NTP transferase" evidence="2">
    <location>
        <begin position="341"/>
        <end position="502"/>
    </location>
</feature>
<dbReference type="EMBL" id="JANQAO010000003">
    <property type="protein sequence ID" value="MDM5147772.1"/>
    <property type="molecule type" value="Genomic_DNA"/>
</dbReference>
<keyword evidence="4" id="KW-1185">Reference proteome</keyword>
<dbReference type="InterPro" id="IPR012184">
    <property type="entry name" value="Bifunc_Mopterin-bd"/>
</dbReference>
<accession>A0ABT7QM85</accession>
<name>A0ABT7QM85_9GAMM</name>
<reference evidence="3" key="2">
    <citation type="journal article" date="2023" name="Microbiome">
        <title>Synthase-selected sorting approach identifies a beta-lactone synthase in a nudibranch symbiotic bacterium.</title>
        <authorList>
            <person name="Dzunkova M."/>
            <person name="La Clair J.J."/>
            <person name="Tyml T."/>
            <person name="Doud D."/>
            <person name="Schulz F."/>
            <person name="Piquer-Esteban S."/>
            <person name="Porcel Sanchis D."/>
            <person name="Osborn A."/>
            <person name="Robinson D."/>
            <person name="Louie K.B."/>
            <person name="Bowen B.P."/>
            <person name="Bowers R.M."/>
            <person name="Lee J."/>
            <person name="Arnau V."/>
            <person name="Diaz-Villanueva W."/>
            <person name="Stepanauskas R."/>
            <person name="Gosliner T."/>
            <person name="Date S.V."/>
            <person name="Northen T.R."/>
            <person name="Cheng J.F."/>
            <person name="Burkart M.D."/>
            <person name="Woyke T."/>
        </authorList>
    </citation>
    <scope>NUCLEOTIDE SEQUENCE</scope>
    <source>
        <strain evidence="3">Df01</strain>
    </source>
</reference>
<reference evidence="3" key="1">
    <citation type="submission" date="2022-08" db="EMBL/GenBank/DDBJ databases">
        <authorList>
            <person name="Dzunkova M."/>
            <person name="La Clair J."/>
            <person name="Tyml T."/>
            <person name="Doud D."/>
            <person name="Schulz F."/>
            <person name="Piquer S."/>
            <person name="Porcel Sanchis D."/>
            <person name="Osborn A."/>
            <person name="Robinson D."/>
            <person name="Louie K.B."/>
            <person name="Bowen B.P."/>
            <person name="Bowers R."/>
            <person name="Lee J."/>
            <person name="Arnau Llombart V."/>
            <person name="Diaz Villanueva W."/>
            <person name="Gosliner T."/>
            <person name="Northen T."/>
            <person name="Cheng J.-F."/>
            <person name="Burkart M.D."/>
            <person name="Woyke T."/>
        </authorList>
    </citation>
    <scope>NUCLEOTIDE SEQUENCE</scope>
    <source>
        <strain evidence="3">Df01</strain>
    </source>
</reference>
<dbReference type="InterPro" id="IPR029044">
    <property type="entry name" value="Nucleotide-diphossugar_trans"/>
</dbReference>
<dbReference type="PIRSF" id="PIRSF036626">
    <property type="entry name" value="MPTBd_MobAlike"/>
    <property type="match status" value="1"/>
</dbReference>
<dbReference type="PANTHER" id="PTHR43777:SF1">
    <property type="entry name" value="MOLYBDENUM COFACTOR CYTIDYLYLTRANSFERASE"/>
    <property type="match status" value="1"/>
</dbReference>
<dbReference type="InterPro" id="IPR025877">
    <property type="entry name" value="MobA-like_NTP_Trfase"/>
</dbReference>
<dbReference type="Pfam" id="PF12804">
    <property type="entry name" value="NTP_transf_3"/>
    <property type="match status" value="1"/>
</dbReference>
<proteinExistence type="predicted"/>
<dbReference type="InterPro" id="IPR036425">
    <property type="entry name" value="MoaB/Mog-like_dom_sf"/>
</dbReference>
<organism evidence="3 4">
    <name type="scientific">Candidatus Doriopsillibacter californiensis</name>
    <dbReference type="NCBI Taxonomy" id="2970740"/>
    <lineage>
        <taxon>Bacteria</taxon>
        <taxon>Pseudomonadati</taxon>
        <taxon>Pseudomonadota</taxon>
        <taxon>Gammaproteobacteria</taxon>
        <taxon>Candidatus Tethybacterales</taxon>
        <taxon>Candidatus Persebacteraceae</taxon>
        <taxon>Candidatus Doriopsillibacter</taxon>
    </lineage>
</organism>
<dbReference type="SUPFAM" id="SSF53218">
    <property type="entry name" value="Molybdenum cofactor biosynthesis proteins"/>
    <property type="match status" value="1"/>
</dbReference>
<keyword evidence="1" id="KW-0460">Magnesium</keyword>
<evidence type="ECO:0000256" key="1">
    <source>
        <dbReference type="ARBA" id="ARBA00022842"/>
    </source>
</evidence>
<gene>
    <name evidence="3" type="ORF">NQX30_05245</name>
</gene>
<protein>
    <submittedName>
        <fullName evidence="3">Molybdopterin-binding/glycosyltransferase family 2 protein</fullName>
    </submittedName>
</protein>
<comment type="caution">
    <text evidence="3">The sequence shown here is derived from an EMBL/GenBank/DDBJ whole genome shotgun (WGS) entry which is preliminary data.</text>
</comment>
<sequence length="528" mass="55784">MKFSNYPIEKAAGKILAHSQRTHAGRLTKGRLLTVDDIQQLQEAGISEVVAATLETKIDVAENTAAEIVAAAVCGEHLEAHRPVHGRVNLYSRTAGLLHYDAVSLTEFNRLSPAITLAALLPLAVVQQKRLVATIKIIPFAAPLSAVNAAVQRFAQLLKVRPFKRLKIALIQTELPVANKHLLDKTAAVTVQRLANMENTLCGEWRCAHQQEAVTDTLNIVRREISPDLYLIAGASAVCDQADVVPASITAAGGIVTRFGMPTDPGNLLVLATFHGASCIVLPGCARSPKLNGFDWVLARLLAGIETTANDIAAMGVGGLLEDIVDRPVRRTLATKPIIGGILLAAGLSTRMGKTNKLLAPWHEKPLVSHAAHTLIAAHEAGLIQTVVAVCGHEVDTVQAAIGNLLVTHNPDFSQGMASSLRCGLQALTATKNVDGVLVVLGDMPAVTIDDIAAVIAAFDGNNIVVPTHNSKRGNPVLIGRQHFAALEQLQGDTGARALFADSVITEAPASAGVLFDIDSPSALETDK</sequence>